<proteinExistence type="predicted"/>
<feature type="chain" id="PRO_5009293790" evidence="1">
    <location>
        <begin position="28"/>
        <end position="386"/>
    </location>
</feature>
<dbReference type="Gene3D" id="3.40.50.1820">
    <property type="entry name" value="alpha/beta hydrolase"/>
    <property type="match status" value="1"/>
</dbReference>
<dbReference type="Pfam" id="PF00756">
    <property type="entry name" value="Esterase"/>
    <property type="match status" value="1"/>
</dbReference>
<dbReference type="InterPro" id="IPR029058">
    <property type="entry name" value="AB_hydrolase_fold"/>
</dbReference>
<evidence type="ECO:0000313" key="3">
    <source>
        <dbReference type="Proteomes" id="UP000236728"/>
    </source>
</evidence>
<keyword evidence="1" id="KW-0732">Signal</keyword>
<dbReference type="PANTHER" id="PTHR48098">
    <property type="entry name" value="ENTEROCHELIN ESTERASE-RELATED"/>
    <property type="match status" value="1"/>
</dbReference>
<protein>
    <submittedName>
        <fullName evidence="2">Enterochelin esterase</fullName>
    </submittedName>
</protein>
<dbReference type="InterPro" id="IPR014756">
    <property type="entry name" value="Ig_E-set"/>
</dbReference>
<feature type="signal peptide" evidence="1">
    <location>
        <begin position="1"/>
        <end position="27"/>
    </location>
</feature>
<sequence>MFRMKLGLLAAVLAAGTLTVAASTATAQLMPNKPVEYKTHEVNADGSITFRYPDASAKQVVVATDASLKPLEMKRDDSGMWSVTTPPLTPEVYGYTFLVDGVQHLDPRNSDVRPNYNSYFSNVTVPATPPAPWEMNAVSHGRVDHHTYTTHIATNIPQNQDSYIVYTPAGYDEHKKGGYPVMYLLHGWSDPETGWIGVGKADMILDKLIADGKAVPMIVVMPLGYGNFDFATHGMSVWSDPAKVVENVHLYEQMLEQEVMPAVEHEYNVAKGRENRAIAGLSMGGLETLSVGLKHTDQFAYVVAMSSAVQGAHYDETWPGLDAKKASLKLLWVSCGVSDPLVTPNRAFITWAKTKGFDVNAVETPGAHTWVVWRDNLVHVAPMLFR</sequence>
<dbReference type="AlphaFoldDB" id="A0A1H6BID3"/>
<dbReference type="InterPro" id="IPR000801">
    <property type="entry name" value="Esterase-like"/>
</dbReference>
<dbReference type="SUPFAM" id="SSF81296">
    <property type="entry name" value="E set domains"/>
    <property type="match status" value="1"/>
</dbReference>
<dbReference type="Gene3D" id="2.60.40.10">
    <property type="entry name" value="Immunoglobulins"/>
    <property type="match status" value="1"/>
</dbReference>
<dbReference type="PANTHER" id="PTHR48098:SF1">
    <property type="entry name" value="DIACYLGLYCEROL ACYLTRANSFERASE_MYCOLYLTRANSFERASE AG85A"/>
    <property type="match status" value="1"/>
</dbReference>
<dbReference type="Proteomes" id="UP000236728">
    <property type="component" value="Unassembled WGS sequence"/>
</dbReference>
<dbReference type="InterPro" id="IPR050583">
    <property type="entry name" value="Mycobacterial_A85_antigen"/>
</dbReference>
<keyword evidence="3" id="KW-1185">Reference proteome</keyword>
<accession>A0A1H6BID3</accession>
<organism evidence="2 3">
    <name type="scientific">Bryocella elongata</name>
    <dbReference type="NCBI Taxonomy" id="863522"/>
    <lineage>
        <taxon>Bacteria</taxon>
        <taxon>Pseudomonadati</taxon>
        <taxon>Acidobacteriota</taxon>
        <taxon>Terriglobia</taxon>
        <taxon>Terriglobales</taxon>
        <taxon>Acidobacteriaceae</taxon>
        <taxon>Bryocella</taxon>
    </lineage>
</organism>
<evidence type="ECO:0000256" key="1">
    <source>
        <dbReference type="SAM" id="SignalP"/>
    </source>
</evidence>
<dbReference type="EMBL" id="FNVA01000007">
    <property type="protein sequence ID" value="SEG60394.1"/>
    <property type="molecule type" value="Genomic_DNA"/>
</dbReference>
<reference evidence="2 3" key="1">
    <citation type="submission" date="2016-10" db="EMBL/GenBank/DDBJ databases">
        <authorList>
            <person name="de Groot N.N."/>
        </authorList>
    </citation>
    <scope>NUCLEOTIDE SEQUENCE [LARGE SCALE GENOMIC DNA]</scope>
    <source>
        <strain evidence="2 3">DSM 22489</strain>
    </source>
</reference>
<dbReference type="InterPro" id="IPR013783">
    <property type="entry name" value="Ig-like_fold"/>
</dbReference>
<dbReference type="RefSeq" id="WP_235011701.1">
    <property type="nucleotide sequence ID" value="NZ_FNVA01000007.1"/>
</dbReference>
<name>A0A1H6BID3_9BACT</name>
<dbReference type="CDD" id="cd11294">
    <property type="entry name" value="E_set_Esterase_like_N"/>
    <property type="match status" value="1"/>
</dbReference>
<dbReference type="GO" id="GO:0016747">
    <property type="term" value="F:acyltransferase activity, transferring groups other than amino-acyl groups"/>
    <property type="evidence" value="ECO:0007669"/>
    <property type="project" value="TreeGrafter"/>
</dbReference>
<gene>
    <name evidence="2" type="ORF">SAMN05421819_3725</name>
</gene>
<dbReference type="SUPFAM" id="SSF53474">
    <property type="entry name" value="alpha/beta-Hydrolases"/>
    <property type="match status" value="1"/>
</dbReference>
<evidence type="ECO:0000313" key="2">
    <source>
        <dbReference type="EMBL" id="SEG60394.1"/>
    </source>
</evidence>